<dbReference type="HOGENOM" id="CLU_068226_0_0_6"/>
<dbReference type="Pfam" id="PF13384">
    <property type="entry name" value="HTH_23"/>
    <property type="match status" value="1"/>
</dbReference>
<dbReference type="KEGG" id="tti:THITH_09675"/>
<feature type="region of interest" description="Disordered" evidence="1">
    <location>
        <begin position="277"/>
        <end position="301"/>
    </location>
</feature>
<dbReference type="Proteomes" id="UP000005289">
    <property type="component" value="Chromosome"/>
</dbReference>
<organism evidence="3 4">
    <name type="scientific">Thioalkalivibrio paradoxus ARh 1</name>
    <dbReference type="NCBI Taxonomy" id="713585"/>
    <lineage>
        <taxon>Bacteria</taxon>
        <taxon>Pseudomonadati</taxon>
        <taxon>Pseudomonadota</taxon>
        <taxon>Gammaproteobacteria</taxon>
        <taxon>Chromatiales</taxon>
        <taxon>Ectothiorhodospiraceae</taxon>
        <taxon>Thioalkalivibrio</taxon>
    </lineage>
</organism>
<dbReference type="GO" id="GO:0003677">
    <property type="term" value="F:DNA binding"/>
    <property type="evidence" value="ECO:0007669"/>
    <property type="project" value="InterPro"/>
</dbReference>
<dbReference type="PANTHER" id="PTHR34322">
    <property type="entry name" value="TRANSPOSASE, Y1_TNP DOMAIN-CONTAINING"/>
    <property type="match status" value="1"/>
</dbReference>
<dbReference type="PANTHER" id="PTHR34322:SF2">
    <property type="entry name" value="TRANSPOSASE IS200-LIKE DOMAIN-CONTAINING PROTEIN"/>
    <property type="match status" value="1"/>
</dbReference>
<gene>
    <name evidence="3" type="ORF">THITH_09675</name>
</gene>
<dbReference type="EMBL" id="CP007029">
    <property type="protein sequence ID" value="AHE98488.1"/>
    <property type="molecule type" value="Genomic_DNA"/>
</dbReference>
<sequence length="301" mass="33802">MARPLRIEVEGGVYHVGTRGNARDPVYLDAEDRQSWLELLGEVCSRFHWCCFAWCQLHDRYRLVVETREANLSRGMRHLNGVYTQRLNRRHDRTGHVFRGRYDAVLLEKDRFLAQAVRDAVLAPVRTGFVERVSDWRWSSLAATIGRQAAPPWLDTGWLADHFGDNTDAARAAFLSFLEQGLSASDLTGTRRAPVVLGSSAFLTAVRNGFSSGPDFSEVPRIHRKALTPSWEEYERIPDRRRAMAEAYLSGGYTMREIAERFGVHYSTVSRAVRNHRAASNGGGVTGAAERSPGGADSHEE</sequence>
<feature type="domain" description="Transposase IS200-like" evidence="2">
    <location>
        <begin position="9"/>
        <end position="115"/>
    </location>
</feature>
<dbReference type="SMART" id="SM01321">
    <property type="entry name" value="Y1_Tnp"/>
    <property type="match status" value="1"/>
</dbReference>
<evidence type="ECO:0000313" key="4">
    <source>
        <dbReference type="Proteomes" id="UP000005289"/>
    </source>
</evidence>
<dbReference type="GO" id="GO:0004803">
    <property type="term" value="F:transposase activity"/>
    <property type="evidence" value="ECO:0007669"/>
    <property type="project" value="InterPro"/>
</dbReference>
<evidence type="ECO:0000259" key="2">
    <source>
        <dbReference type="SMART" id="SM01321"/>
    </source>
</evidence>
<dbReference type="InterPro" id="IPR002686">
    <property type="entry name" value="Transposase_17"/>
</dbReference>
<dbReference type="InterPro" id="IPR036515">
    <property type="entry name" value="Transposase_17_sf"/>
</dbReference>
<accession>W0DNB9</accession>
<keyword evidence="4" id="KW-1185">Reference proteome</keyword>
<dbReference type="Gene3D" id="1.10.10.60">
    <property type="entry name" value="Homeodomain-like"/>
    <property type="match status" value="1"/>
</dbReference>
<protein>
    <submittedName>
        <fullName evidence="3">Toxin RelE</fullName>
    </submittedName>
</protein>
<dbReference type="SUPFAM" id="SSF143422">
    <property type="entry name" value="Transposase IS200-like"/>
    <property type="match status" value="1"/>
</dbReference>
<dbReference type="OrthoDB" id="9814067at2"/>
<evidence type="ECO:0000256" key="1">
    <source>
        <dbReference type="SAM" id="MobiDB-lite"/>
    </source>
</evidence>
<name>W0DNB9_9GAMM</name>
<dbReference type="AlphaFoldDB" id="W0DNB9"/>
<reference evidence="3 4" key="1">
    <citation type="submission" date="2013-12" db="EMBL/GenBank/DDBJ databases">
        <authorList>
            <consortium name="DOE Joint Genome Institute"/>
            <person name="Muyzer G."/>
            <person name="Huntemann M."/>
            <person name="Han J."/>
            <person name="Chen A."/>
            <person name="Kyrpides N."/>
            <person name="Mavromatis K."/>
            <person name="Markowitz V."/>
            <person name="Palaniappan K."/>
            <person name="Ivanova N."/>
            <person name="Schaumberg A."/>
            <person name="Pati A."/>
            <person name="Liolios K."/>
            <person name="Nordberg H.P."/>
            <person name="Cantor M.N."/>
            <person name="Hua S.X."/>
            <person name="Woyke T."/>
        </authorList>
    </citation>
    <scope>NUCLEOTIDE SEQUENCE [LARGE SCALE GENOMIC DNA]</scope>
    <source>
        <strain evidence="3 4">ARh 1</strain>
    </source>
</reference>
<proteinExistence type="predicted"/>
<dbReference type="GO" id="GO:0006313">
    <property type="term" value="P:DNA transposition"/>
    <property type="evidence" value="ECO:0007669"/>
    <property type="project" value="InterPro"/>
</dbReference>
<evidence type="ECO:0000313" key="3">
    <source>
        <dbReference type="EMBL" id="AHE98488.1"/>
    </source>
</evidence>
<dbReference type="Gene3D" id="3.30.70.1290">
    <property type="entry name" value="Transposase IS200-like"/>
    <property type="match status" value="1"/>
</dbReference>